<dbReference type="Pfam" id="PF07589">
    <property type="entry name" value="PEP-CTERM"/>
    <property type="match status" value="1"/>
</dbReference>
<feature type="domain" description="Ice-binding protein C-terminal" evidence="2">
    <location>
        <begin position="136"/>
        <end position="159"/>
    </location>
</feature>
<sequence>MKLSSMLLAAAISFAAAPSFATVSLVNGASFDAQKTITKSWSDEWMFSSETFKVKDGSPINFSFESIQNPKDKDGAFDFLSVKLVQGMNVLGTAYFGSASGSYLFDTSFNAKKNYKFVFSGFTPNYEGKFTYSVAAVPEPETYALMGMGLVGLLAARRRKTMKA</sequence>
<evidence type="ECO:0000313" key="4">
    <source>
        <dbReference type="Proteomes" id="UP000509597"/>
    </source>
</evidence>
<reference evidence="3 4" key="1">
    <citation type="submission" date="2020-07" db="EMBL/GenBank/DDBJ databases">
        <title>Complete genome sequence of Chitinibacter sp. 2T18.</title>
        <authorList>
            <person name="Bae J.-W."/>
            <person name="Choi J.-W."/>
        </authorList>
    </citation>
    <scope>NUCLEOTIDE SEQUENCE [LARGE SCALE GENOMIC DNA]</scope>
    <source>
        <strain evidence="3 4">2T18</strain>
    </source>
</reference>
<keyword evidence="4" id="KW-1185">Reference proteome</keyword>
<proteinExistence type="predicted"/>
<keyword evidence="1" id="KW-0732">Signal</keyword>
<dbReference type="Proteomes" id="UP000509597">
    <property type="component" value="Chromosome"/>
</dbReference>
<evidence type="ECO:0000259" key="2">
    <source>
        <dbReference type="Pfam" id="PF07589"/>
    </source>
</evidence>
<protein>
    <submittedName>
        <fullName evidence="3">PEP-CTERM sorting domain-containing protein</fullName>
    </submittedName>
</protein>
<feature type="chain" id="PRO_5028969785" evidence="1">
    <location>
        <begin position="22"/>
        <end position="164"/>
    </location>
</feature>
<evidence type="ECO:0000313" key="3">
    <source>
        <dbReference type="EMBL" id="QLG88205.1"/>
    </source>
</evidence>
<accession>A0A7H9BHV5</accession>
<evidence type="ECO:0000256" key="1">
    <source>
        <dbReference type="SAM" id="SignalP"/>
    </source>
</evidence>
<dbReference type="KEGG" id="chiz:HQ393_08050"/>
<name>A0A7H9BHV5_9NEIS</name>
<dbReference type="AlphaFoldDB" id="A0A7H9BHV5"/>
<dbReference type="NCBIfam" id="TIGR02595">
    <property type="entry name" value="PEP_CTERM"/>
    <property type="match status" value="1"/>
</dbReference>
<dbReference type="InterPro" id="IPR013424">
    <property type="entry name" value="Ice-binding_C"/>
</dbReference>
<gene>
    <name evidence="3" type="ORF">HQ393_08050</name>
</gene>
<dbReference type="NCBIfam" id="NF038126">
    <property type="entry name" value="PEP_CTERM_FxDxF"/>
    <property type="match status" value="1"/>
</dbReference>
<organism evidence="3 4">
    <name type="scientific">Chitinibacter bivalviorum</name>
    <dbReference type="NCBI Taxonomy" id="2739434"/>
    <lineage>
        <taxon>Bacteria</taxon>
        <taxon>Pseudomonadati</taxon>
        <taxon>Pseudomonadota</taxon>
        <taxon>Betaproteobacteria</taxon>
        <taxon>Neisseriales</taxon>
        <taxon>Chitinibacteraceae</taxon>
        <taxon>Chitinibacter</taxon>
    </lineage>
</organism>
<dbReference type="EMBL" id="CP058627">
    <property type="protein sequence ID" value="QLG88205.1"/>
    <property type="molecule type" value="Genomic_DNA"/>
</dbReference>
<feature type="signal peptide" evidence="1">
    <location>
        <begin position="1"/>
        <end position="21"/>
    </location>
</feature>